<reference evidence="1 2" key="2">
    <citation type="journal article" date="2022" name="Mol. Ecol. Resour.">
        <title>The genomes of chicory, endive, great burdock and yacon provide insights into Asteraceae paleo-polyploidization history and plant inulin production.</title>
        <authorList>
            <person name="Fan W."/>
            <person name="Wang S."/>
            <person name="Wang H."/>
            <person name="Wang A."/>
            <person name="Jiang F."/>
            <person name="Liu H."/>
            <person name="Zhao H."/>
            <person name="Xu D."/>
            <person name="Zhang Y."/>
        </authorList>
    </citation>
    <scope>NUCLEOTIDE SEQUENCE [LARGE SCALE GENOMIC DNA]</scope>
    <source>
        <strain evidence="2">cv. Yunnan</strain>
        <tissue evidence="1">Leaves</tissue>
    </source>
</reference>
<gene>
    <name evidence="1" type="ORF">L1987_09548</name>
</gene>
<name>A0ACB9JNP9_9ASTR</name>
<comment type="caution">
    <text evidence="1">The sequence shown here is derived from an EMBL/GenBank/DDBJ whole genome shotgun (WGS) entry which is preliminary data.</text>
</comment>
<reference evidence="2" key="1">
    <citation type="journal article" date="2022" name="Mol. Ecol. Resour.">
        <title>The genomes of chicory, endive, great burdock and yacon provide insights into Asteraceae palaeo-polyploidization history and plant inulin production.</title>
        <authorList>
            <person name="Fan W."/>
            <person name="Wang S."/>
            <person name="Wang H."/>
            <person name="Wang A."/>
            <person name="Jiang F."/>
            <person name="Liu H."/>
            <person name="Zhao H."/>
            <person name="Xu D."/>
            <person name="Zhang Y."/>
        </authorList>
    </citation>
    <scope>NUCLEOTIDE SEQUENCE [LARGE SCALE GENOMIC DNA]</scope>
    <source>
        <strain evidence="2">cv. Yunnan</strain>
    </source>
</reference>
<organism evidence="1 2">
    <name type="scientific">Smallanthus sonchifolius</name>
    <dbReference type="NCBI Taxonomy" id="185202"/>
    <lineage>
        <taxon>Eukaryota</taxon>
        <taxon>Viridiplantae</taxon>
        <taxon>Streptophyta</taxon>
        <taxon>Embryophyta</taxon>
        <taxon>Tracheophyta</taxon>
        <taxon>Spermatophyta</taxon>
        <taxon>Magnoliopsida</taxon>
        <taxon>eudicotyledons</taxon>
        <taxon>Gunneridae</taxon>
        <taxon>Pentapetalae</taxon>
        <taxon>asterids</taxon>
        <taxon>campanulids</taxon>
        <taxon>Asterales</taxon>
        <taxon>Asteraceae</taxon>
        <taxon>Asteroideae</taxon>
        <taxon>Heliantheae alliance</taxon>
        <taxon>Millerieae</taxon>
        <taxon>Smallanthus</taxon>
    </lineage>
</organism>
<dbReference type="Proteomes" id="UP001056120">
    <property type="component" value="Linkage Group LG03"/>
</dbReference>
<proteinExistence type="predicted"/>
<keyword evidence="2" id="KW-1185">Reference proteome</keyword>
<accession>A0ACB9JNP9</accession>
<protein>
    <submittedName>
        <fullName evidence="1">Uncharacterized protein</fullName>
    </submittedName>
</protein>
<dbReference type="EMBL" id="CM042020">
    <property type="protein sequence ID" value="KAI3821969.1"/>
    <property type="molecule type" value="Genomic_DNA"/>
</dbReference>
<evidence type="ECO:0000313" key="2">
    <source>
        <dbReference type="Proteomes" id="UP001056120"/>
    </source>
</evidence>
<sequence length="114" mass="13654">MDDSEVMFSLLHLKRRPHTLYEVVIGIDVVASKFYGEKNMANDLNFKEENNDGKEKILGEQLKDLYKSFVSEYLFVSIEDPFDQDDWEHYAMMTAECGDKYILWEIIFLWVWQR</sequence>
<evidence type="ECO:0000313" key="1">
    <source>
        <dbReference type="EMBL" id="KAI3821969.1"/>
    </source>
</evidence>